<feature type="compositionally biased region" description="Basic residues" evidence="1">
    <location>
        <begin position="470"/>
        <end position="479"/>
    </location>
</feature>
<reference evidence="4 5" key="2">
    <citation type="submission" date="2024-05" db="EMBL/GenBank/DDBJ databases">
        <authorList>
            <person name="Chen Y."/>
            <person name="Shah S."/>
            <person name="Dougan E. K."/>
            <person name="Thang M."/>
            <person name="Chan C."/>
        </authorList>
    </citation>
    <scope>NUCLEOTIDE SEQUENCE [LARGE SCALE GENOMIC DNA]</scope>
</reference>
<feature type="compositionally biased region" description="Pro residues" evidence="1">
    <location>
        <begin position="611"/>
        <end position="620"/>
    </location>
</feature>
<dbReference type="GO" id="GO:0003723">
    <property type="term" value="F:RNA binding"/>
    <property type="evidence" value="ECO:0007669"/>
    <property type="project" value="TreeGrafter"/>
</dbReference>
<dbReference type="PANTHER" id="PTHR18934:SF267">
    <property type="entry name" value="ATP-DEPENDENT RNA HELICASE YLR419W-RELATED"/>
    <property type="match status" value="1"/>
</dbReference>
<dbReference type="Gene3D" id="1.20.120.1080">
    <property type="match status" value="1"/>
</dbReference>
<accession>A0A9P1FX07</accession>
<proteinExistence type="predicted"/>
<comment type="caution">
    <text evidence="3">The sequence shown here is derived from an EMBL/GenBank/DDBJ whole genome shotgun (WGS) entry which is preliminary data.</text>
</comment>
<evidence type="ECO:0000259" key="2">
    <source>
        <dbReference type="SMART" id="SM00847"/>
    </source>
</evidence>
<reference evidence="3" key="1">
    <citation type="submission" date="2022-10" db="EMBL/GenBank/DDBJ databases">
        <authorList>
            <person name="Chen Y."/>
            <person name="Dougan E. K."/>
            <person name="Chan C."/>
            <person name="Rhodes N."/>
            <person name="Thang M."/>
        </authorList>
    </citation>
    <scope>NUCLEOTIDE SEQUENCE</scope>
</reference>
<dbReference type="EMBL" id="CAMXCT010001358">
    <property type="protein sequence ID" value="CAI3989347.1"/>
    <property type="molecule type" value="Genomic_DNA"/>
</dbReference>
<organism evidence="3">
    <name type="scientific">Cladocopium goreaui</name>
    <dbReference type="NCBI Taxonomy" id="2562237"/>
    <lineage>
        <taxon>Eukaryota</taxon>
        <taxon>Sar</taxon>
        <taxon>Alveolata</taxon>
        <taxon>Dinophyceae</taxon>
        <taxon>Suessiales</taxon>
        <taxon>Symbiodiniaceae</taxon>
        <taxon>Cladocopium</taxon>
    </lineage>
</organism>
<dbReference type="EMBL" id="CAMXCT030001358">
    <property type="protein sequence ID" value="CAL4776659.1"/>
    <property type="molecule type" value="Genomic_DNA"/>
</dbReference>
<feature type="compositionally biased region" description="Pro residues" evidence="1">
    <location>
        <begin position="531"/>
        <end position="540"/>
    </location>
</feature>
<dbReference type="Proteomes" id="UP001152797">
    <property type="component" value="Unassembled WGS sequence"/>
</dbReference>
<keyword evidence="5" id="KW-1185">Reference proteome</keyword>
<evidence type="ECO:0000313" key="4">
    <source>
        <dbReference type="EMBL" id="CAL4776659.1"/>
    </source>
</evidence>
<feature type="domain" description="Helicase-associated" evidence="2">
    <location>
        <begin position="65"/>
        <end position="158"/>
    </location>
</feature>
<dbReference type="SMART" id="SM00847">
    <property type="entry name" value="HA2"/>
    <property type="match status" value="1"/>
</dbReference>
<dbReference type="InterPro" id="IPR007502">
    <property type="entry name" value="Helicase-assoc_dom"/>
</dbReference>
<feature type="region of interest" description="Disordered" evidence="1">
    <location>
        <begin position="469"/>
        <end position="708"/>
    </location>
</feature>
<protein>
    <recommendedName>
        <fullName evidence="2">Helicase-associated domain-containing protein</fullName>
    </recommendedName>
</protein>
<feature type="compositionally biased region" description="Pro residues" evidence="1">
    <location>
        <begin position="651"/>
        <end position="660"/>
    </location>
</feature>
<gene>
    <name evidence="3" type="ORF">C1SCF055_LOCUS16430</name>
</gene>
<dbReference type="EMBL" id="CAMXCT020001358">
    <property type="protein sequence ID" value="CAL1142722.1"/>
    <property type="molecule type" value="Genomic_DNA"/>
</dbReference>
<feature type="compositionally biased region" description="Pro residues" evidence="1">
    <location>
        <begin position="571"/>
        <end position="580"/>
    </location>
</feature>
<evidence type="ECO:0000313" key="3">
    <source>
        <dbReference type="EMBL" id="CAI3989347.1"/>
    </source>
</evidence>
<feature type="compositionally biased region" description="Pro residues" evidence="1">
    <location>
        <begin position="491"/>
        <end position="500"/>
    </location>
</feature>
<evidence type="ECO:0000256" key="1">
    <source>
        <dbReference type="SAM" id="MobiDB-lite"/>
    </source>
</evidence>
<evidence type="ECO:0000313" key="5">
    <source>
        <dbReference type="Proteomes" id="UP001152797"/>
    </source>
</evidence>
<dbReference type="GO" id="GO:0004386">
    <property type="term" value="F:helicase activity"/>
    <property type="evidence" value="ECO:0007669"/>
    <property type="project" value="TreeGrafter"/>
</dbReference>
<dbReference type="PANTHER" id="PTHR18934">
    <property type="entry name" value="ATP-DEPENDENT RNA HELICASE"/>
    <property type="match status" value="1"/>
</dbReference>
<dbReference type="AlphaFoldDB" id="A0A9P1FX07"/>
<sequence>MLAPEPTPEMQRVPLDEALLSVCDLGLDDCTDIPEEDVEAYGPCCYVMNFLKQAPDPPLPKDVWNAFKELQHVGALDRAGFLTHLGALLVRLPMSPGLGSAFYFASLLGVPEAASQVAASLDGREPFSRQKNEDASSAMNFAEGADKKKRWSDVFAMAKALGEFESQSSRDAPRFCRDKGLIYPVMQQLSSAMQQLKRVSWDLSKACLHWTPSVAFADGTADAWEGDTAAWEGDCASFPKDSLEDSWPIMQTMLTLAYSWNIGNLEGGRRVNAGWAKAARLHRTSVLVDDEPPPCALLTYVELTNSGGRILRGGTTVTPQQLLFCGGRGGAFWQNDTAVLEKWLEIEADFESAALLAALRTCNSLVLHKAAELSLQDFRGQWIDWTSRQSLLDLIEKWRRCVVQVAFLPLPEKISVWEMDFSRIIPTPAPASSSENQLAVAEQLALPPMVLPPMLAPVATFAAVEEAPHHTTRWQHRPRTSMPPQQWHAPPQEPQQPPWIPCGSTGSGAVPNMSPDTHRTSMPPQQWHAPPQEPQQPPWIPCGSAGSGAVPNMSPDTHRTSMPPQQWHAPPQEPQQPPWIPCGSAGSGAVPNMSPDTHRTSMPPQQWHAPPQEPQQPPWIPCGSAGSGAVPNMSPDTHRTSMPPQQWHAPPQEPQQPPWIPCGSTGSGAVQPDHYSNRPAQWHETPQPHTKVCRKNGPGGDTGSSWWD</sequence>
<name>A0A9P1FX07_9DINO</name>